<keyword evidence="3" id="KW-1185">Reference proteome</keyword>
<keyword evidence="1" id="KW-0472">Membrane</keyword>
<dbReference type="Proteomes" id="UP001595886">
    <property type="component" value="Unassembled WGS sequence"/>
</dbReference>
<dbReference type="RefSeq" id="WP_380019988.1">
    <property type="nucleotide sequence ID" value="NZ_JBHSHD010000006.1"/>
</dbReference>
<reference evidence="3" key="1">
    <citation type="journal article" date="2019" name="Int. J. Syst. Evol. Microbiol.">
        <title>The Global Catalogue of Microorganisms (GCM) 10K type strain sequencing project: providing services to taxonomists for standard genome sequencing and annotation.</title>
        <authorList>
            <consortium name="The Broad Institute Genomics Platform"/>
            <consortium name="The Broad Institute Genome Sequencing Center for Infectious Disease"/>
            <person name="Wu L."/>
            <person name="Ma J."/>
        </authorList>
    </citation>
    <scope>NUCLEOTIDE SEQUENCE [LARGE SCALE GENOMIC DNA]</scope>
    <source>
        <strain evidence="3">CCUG 30340</strain>
    </source>
</reference>
<evidence type="ECO:0000256" key="1">
    <source>
        <dbReference type="SAM" id="Phobius"/>
    </source>
</evidence>
<accession>A0ABV9QTI7</accession>
<gene>
    <name evidence="2" type="ORF">ACFO6Q_07465</name>
</gene>
<feature type="transmembrane region" description="Helical" evidence="1">
    <location>
        <begin position="40"/>
        <end position="62"/>
    </location>
</feature>
<keyword evidence="1" id="KW-1133">Transmembrane helix</keyword>
<feature type="transmembrane region" description="Helical" evidence="1">
    <location>
        <begin position="71"/>
        <end position="87"/>
    </location>
</feature>
<sequence>MKSVHLLAVAVGSGVAQKVLRWWQGYSVDVDAGLGLLAPLVYLPVAAVPTLIAGVAIVRVLVRRPPVSEQLILLSISLLVVLLQVATPSPTMAGFEMRMNRFGEPEFQALASSIRSMRGSERFAGDRFGQKLAKALRNDHAILRVSSWQPKIFVSSLSVRVLWGSGLTGALAVEIQDAAMEPSVSVDVLNSEKLYPRVQLLQIF</sequence>
<organism evidence="2 3">
    <name type="scientific">Dokdonella ginsengisoli</name>
    <dbReference type="NCBI Taxonomy" id="363846"/>
    <lineage>
        <taxon>Bacteria</taxon>
        <taxon>Pseudomonadati</taxon>
        <taxon>Pseudomonadota</taxon>
        <taxon>Gammaproteobacteria</taxon>
        <taxon>Lysobacterales</taxon>
        <taxon>Rhodanobacteraceae</taxon>
        <taxon>Dokdonella</taxon>
    </lineage>
</organism>
<evidence type="ECO:0000313" key="3">
    <source>
        <dbReference type="Proteomes" id="UP001595886"/>
    </source>
</evidence>
<proteinExistence type="predicted"/>
<protein>
    <submittedName>
        <fullName evidence="2">Uncharacterized protein</fullName>
    </submittedName>
</protein>
<comment type="caution">
    <text evidence="2">The sequence shown here is derived from an EMBL/GenBank/DDBJ whole genome shotgun (WGS) entry which is preliminary data.</text>
</comment>
<name>A0ABV9QTI7_9GAMM</name>
<keyword evidence="1" id="KW-0812">Transmembrane</keyword>
<dbReference type="EMBL" id="JBHSHD010000006">
    <property type="protein sequence ID" value="MFC4820156.1"/>
    <property type="molecule type" value="Genomic_DNA"/>
</dbReference>
<evidence type="ECO:0000313" key="2">
    <source>
        <dbReference type="EMBL" id="MFC4820156.1"/>
    </source>
</evidence>